<evidence type="ECO:0000313" key="2">
    <source>
        <dbReference type="EMBL" id="SDK39135.1"/>
    </source>
</evidence>
<feature type="transmembrane region" description="Helical" evidence="1">
    <location>
        <begin position="108"/>
        <end position="127"/>
    </location>
</feature>
<dbReference type="Proteomes" id="UP000199433">
    <property type="component" value="Unassembled WGS sequence"/>
</dbReference>
<reference evidence="3" key="1">
    <citation type="submission" date="2016-10" db="EMBL/GenBank/DDBJ databases">
        <authorList>
            <person name="Varghese N."/>
            <person name="Submissions S."/>
        </authorList>
    </citation>
    <scope>NUCLEOTIDE SEQUENCE [LARGE SCALE GENOMIC DNA]</scope>
    <source>
        <strain evidence="3">DSM 19181</strain>
    </source>
</reference>
<name>A0A1G9BJU7_9LACT</name>
<keyword evidence="1" id="KW-0812">Transmembrane</keyword>
<gene>
    <name evidence="2" type="ORF">SAMN04488098_102723</name>
</gene>
<sequence length="160" mass="18424">MSTLNNTKNLEVILYLLAPVIGLSYSMIYDSITVLPLIMLFTYLYGLKRVEKNSQSARLSRWGTFILVLIPLSYFSFIYSLFSLVLLSSTALLLWLKPQFQTYNLVPVFNVIKLFLLIVIMNAFAFYSQTLFITARLILFLIILCVLLSLVYIKNRVGDK</sequence>
<dbReference type="EMBL" id="FNFK01000027">
    <property type="protein sequence ID" value="SDK39135.1"/>
    <property type="molecule type" value="Genomic_DNA"/>
</dbReference>
<proteinExistence type="predicted"/>
<feature type="transmembrane region" description="Helical" evidence="1">
    <location>
        <begin position="133"/>
        <end position="153"/>
    </location>
</feature>
<feature type="transmembrane region" description="Helical" evidence="1">
    <location>
        <begin position="12"/>
        <end position="45"/>
    </location>
</feature>
<keyword evidence="3" id="KW-1185">Reference proteome</keyword>
<keyword evidence="1" id="KW-0472">Membrane</keyword>
<feature type="transmembrane region" description="Helical" evidence="1">
    <location>
        <begin position="65"/>
        <end position="96"/>
    </location>
</feature>
<accession>A0A1G9BJU7</accession>
<organism evidence="2 3">
    <name type="scientific">Alkalibacterium thalassium</name>
    <dbReference type="NCBI Taxonomy" id="426701"/>
    <lineage>
        <taxon>Bacteria</taxon>
        <taxon>Bacillati</taxon>
        <taxon>Bacillota</taxon>
        <taxon>Bacilli</taxon>
        <taxon>Lactobacillales</taxon>
        <taxon>Carnobacteriaceae</taxon>
        <taxon>Alkalibacterium</taxon>
    </lineage>
</organism>
<protein>
    <submittedName>
        <fullName evidence="2">Uncharacterized protein</fullName>
    </submittedName>
</protein>
<evidence type="ECO:0000256" key="1">
    <source>
        <dbReference type="SAM" id="Phobius"/>
    </source>
</evidence>
<evidence type="ECO:0000313" key="3">
    <source>
        <dbReference type="Proteomes" id="UP000199433"/>
    </source>
</evidence>
<keyword evidence="1" id="KW-1133">Transmembrane helix</keyword>
<dbReference type="AlphaFoldDB" id="A0A1G9BJU7"/>